<dbReference type="PROSITE" id="PS50968">
    <property type="entry name" value="BIOTINYL_LIPOYL"/>
    <property type="match status" value="1"/>
</dbReference>
<dbReference type="PANTHER" id="PTHR45266:SF3">
    <property type="entry name" value="OXALOACETATE DECARBOXYLASE ALPHA CHAIN"/>
    <property type="match status" value="1"/>
</dbReference>
<dbReference type="PROSITE" id="PS00188">
    <property type="entry name" value="BIOTIN"/>
    <property type="match status" value="1"/>
</dbReference>
<keyword evidence="3" id="KW-0456">Lyase</keyword>
<dbReference type="GO" id="GO:0016829">
    <property type="term" value="F:lyase activity"/>
    <property type="evidence" value="ECO:0007669"/>
    <property type="project" value="UniProtKB-KW"/>
</dbReference>
<proteinExistence type="predicted"/>
<dbReference type="InterPro" id="IPR050709">
    <property type="entry name" value="Biotin_Carboxyl_Carrier/Decarb"/>
</dbReference>
<dbReference type="eggNOG" id="COG4770">
    <property type="taxonomic scope" value="Bacteria"/>
</dbReference>
<dbReference type="HOGENOM" id="CLU_016733_5_4_9"/>
<accession>E3PXA4</accession>
<sequence length="129" mass="13431">MKKFNITVNGNQYEVEVEEIKDSATSISKPQAQVSSAAIQPKATVAPKAEVKKPVVTSGAGSVKAPMPGTINDIKVSEGQTVKAGEVLVILEAMKMENEIMSPIDGVVKQIAVTKGAPVSSGDVLVVVQ</sequence>
<keyword evidence="1" id="KW-0092">Biotin</keyword>
<dbReference type="InterPro" id="IPR011053">
    <property type="entry name" value="Single_hybrid_motif"/>
</dbReference>
<reference evidence="4" key="1">
    <citation type="journal article" date="2010" name="BMC Genomics">
        <title>Clostridium sticklandii, a specialist in amino acid degradation:revisiting its metabolism through its genome sequence.</title>
        <authorList>
            <person name="Fonknechten N."/>
            <person name="Chaussonnerie S."/>
            <person name="Tricot S."/>
            <person name="Lajus A."/>
            <person name="Andreesen J.R."/>
            <person name="Perchat N."/>
            <person name="Pelletier E."/>
            <person name="Gouyvenoux M."/>
            <person name="Barbe V."/>
            <person name="Salanoubat M."/>
            <person name="Le Paslier D."/>
            <person name="Weissenbach J."/>
            <person name="Cohen G.N."/>
            <person name="Kreimeyer A."/>
        </authorList>
    </citation>
    <scope>NUCLEOTIDE SEQUENCE [LARGE SCALE GENOMIC DNA]</scope>
    <source>
        <strain evidence="4">ATCC 12662 / DSM 519 / JCM 1433 / CCUG 9281 / NCIMB 10654 / HF</strain>
    </source>
</reference>
<dbReference type="AlphaFoldDB" id="E3PXA4"/>
<feature type="domain" description="Lipoyl-binding" evidence="2">
    <location>
        <begin position="48"/>
        <end position="129"/>
    </location>
</feature>
<dbReference type="PANTHER" id="PTHR45266">
    <property type="entry name" value="OXALOACETATE DECARBOXYLASE ALPHA CHAIN"/>
    <property type="match status" value="1"/>
</dbReference>
<evidence type="ECO:0000259" key="2">
    <source>
        <dbReference type="PROSITE" id="PS50968"/>
    </source>
</evidence>
<dbReference type="Gene3D" id="2.40.50.100">
    <property type="match status" value="1"/>
</dbReference>
<dbReference type="FunFam" id="2.40.50.100:FF:000003">
    <property type="entry name" value="Acetyl-CoA carboxylase biotin carboxyl carrier protein"/>
    <property type="match status" value="1"/>
</dbReference>
<dbReference type="InterPro" id="IPR000089">
    <property type="entry name" value="Biotin_lipoyl"/>
</dbReference>
<name>E3PXA4_ACESD</name>
<dbReference type="SUPFAM" id="SSF51230">
    <property type="entry name" value="Single hybrid motif"/>
    <property type="match status" value="1"/>
</dbReference>
<evidence type="ECO:0000313" key="3">
    <source>
        <dbReference type="EMBL" id="CBH21069.1"/>
    </source>
</evidence>
<dbReference type="KEGG" id="cst:CLOST_0944"/>
<evidence type="ECO:0000313" key="4">
    <source>
        <dbReference type="Proteomes" id="UP000007041"/>
    </source>
</evidence>
<dbReference type="EMBL" id="FP565809">
    <property type="protein sequence ID" value="CBH21069.1"/>
    <property type="molecule type" value="Genomic_DNA"/>
</dbReference>
<dbReference type="EC" id="4.1.1.70" evidence="3"/>
<organism evidence="3 4">
    <name type="scientific">Acetoanaerobium sticklandii (strain ATCC 12662 / DSM 519 / JCM 1433 / CCUG 9281 / NCIMB 10654 / HF)</name>
    <name type="common">Clostridium sticklandii</name>
    <dbReference type="NCBI Taxonomy" id="499177"/>
    <lineage>
        <taxon>Bacteria</taxon>
        <taxon>Bacillati</taxon>
        <taxon>Bacillota</taxon>
        <taxon>Clostridia</taxon>
        <taxon>Peptostreptococcales</taxon>
        <taxon>Filifactoraceae</taxon>
        <taxon>Acetoanaerobium</taxon>
    </lineage>
</organism>
<dbReference type="Pfam" id="PF00364">
    <property type="entry name" value="Biotin_lipoyl"/>
    <property type="match status" value="1"/>
</dbReference>
<protein>
    <submittedName>
        <fullName evidence="3">Glutaconyl-CoA decarboxylase subunit gamma (Biotin carrier)</fullName>
        <ecNumber evidence="3">4.1.1.70</ecNumber>
    </submittedName>
</protein>
<keyword evidence="4" id="KW-1185">Reference proteome</keyword>
<dbReference type="InterPro" id="IPR001882">
    <property type="entry name" value="Biotin_BS"/>
</dbReference>
<gene>
    <name evidence="3" type="primary">gcdC</name>
    <name evidence="3" type="ordered locus">CLOST_0944</name>
</gene>
<evidence type="ECO:0000256" key="1">
    <source>
        <dbReference type="ARBA" id="ARBA00023267"/>
    </source>
</evidence>
<dbReference type="Proteomes" id="UP000007041">
    <property type="component" value="Chromosome"/>
</dbReference>
<dbReference type="STRING" id="1511.CLOST_0944"/>
<dbReference type="CDD" id="cd06850">
    <property type="entry name" value="biotinyl_domain"/>
    <property type="match status" value="1"/>
</dbReference>